<dbReference type="KEGG" id="bnm:BALAC2494_01067"/>
<name>A0A806FHL4_BIFAN</name>
<dbReference type="GO" id="GO:0009341">
    <property type="term" value="C:beta-galactosidase complex"/>
    <property type="evidence" value="ECO:0007669"/>
    <property type="project" value="InterPro"/>
</dbReference>
<evidence type="ECO:0000313" key="11">
    <source>
        <dbReference type="Proteomes" id="UP000008394"/>
    </source>
</evidence>
<comment type="similarity">
    <text evidence="2">Belongs to the glycosyl hydrolase 42 family.</text>
</comment>
<dbReference type="Pfam" id="PF08532">
    <property type="entry name" value="Glyco_hydro_42M"/>
    <property type="match status" value="1"/>
</dbReference>
<keyword evidence="6" id="KW-0862">Zinc</keyword>
<dbReference type="InterPro" id="IPR017853">
    <property type="entry name" value="GH"/>
</dbReference>
<evidence type="ECO:0000313" key="10">
    <source>
        <dbReference type="EMBL" id="AEK29493.1"/>
    </source>
</evidence>
<keyword evidence="7 10" id="KW-0326">Glycosidase</keyword>
<dbReference type="InterPro" id="IPR003476">
    <property type="entry name" value="Glyco_hydro_42"/>
</dbReference>
<evidence type="ECO:0000259" key="9">
    <source>
        <dbReference type="Pfam" id="PF08532"/>
    </source>
</evidence>
<reference evidence="10 11" key="1">
    <citation type="journal article" date="2011" name="J. Bacteriol.">
        <title>Genome Sequence of the Probiotic Strain Bifidobacterium animalis subsp. lactis CNCM I-2494.</title>
        <authorList>
            <person name="Chervaux C."/>
            <person name="Grimaldi C."/>
            <person name="Bolotin A."/>
            <person name="Quinquis B."/>
            <person name="Legrain-Raspaud S."/>
            <person name="van Hylckama Vlieg J.E."/>
            <person name="Denariaz G."/>
            <person name="Smokvina T."/>
        </authorList>
    </citation>
    <scope>NUCLEOTIDE SEQUENCE [LARGE SCALE GENOMIC DNA]</scope>
    <source>
        <strain evidence="10 11">CNCM I-2494</strain>
    </source>
</reference>
<organism evidence="10 11">
    <name type="scientific">Bifidobacterium animalis subsp. lactis CNCM I-2494</name>
    <dbReference type="NCBI Taxonomy" id="1042403"/>
    <lineage>
        <taxon>Bacteria</taxon>
        <taxon>Bacillati</taxon>
        <taxon>Actinomycetota</taxon>
        <taxon>Actinomycetes</taxon>
        <taxon>Bifidobacteriales</taxon>
        <taxon>Bifidobacteriaceae</taxon>
        <taxon>Bifidobacterium</taxon>
    </lineage>
</organism>
<protein>
    <recommendedName>
        <fullName evidence="3">beta-galactosidase</fullName>
        <ecNumber evidence="3">3.2.1.23</ecNumber>
    </recommendedName>
</protein>
<accession>A0A806FHL4</accession>
<evidence type="ECO:0000256" key="6">
    <source>
        <dbReference type="ARBA" id="ARBA00022833"/>
    </source>
</evidence>
<dbReference type="Pfam" id="PF02449">
    <property type="entry name" value="Glyco_hydro_42"/>
    <property type="match status" value="1"/>
</dbReference>
<feature type="domain" description="Glycoside hydrolase family 42 N-terminal" evidence="8">
    <location>
        <begin position="33"/>
        <end position="400"/>
    </location>
</feature>
<proteinExistence type="inferred from homology"/>
<evidence type="ECO:0000259" key="8">
    <source>
        <dbReference type="Pfam" id="PF02449"/>
    </source>
</evidence>
<dbReference type="InterPro" id="IPR013529">
    <property type="entry name" value="Glyco_hydro_42_N"/>
</dbReference>
<dbReference type="PANTHER" id="PTHR36447">
    <property type="entry name" value="BETA-GALACTOSIDASE GANA"/>
    <property type="match status" value="1"/>
</dbReference>
<dbReference type="SUPFAM" id="SSF51445">
    <property type="entry name" value="(Trans)glycosidases"/>
    <property type="match status" value="1"/>
</dbReference>
<dbReference type="AlphaFoldDB" id="A0A806FHL4"/>
<dbReference type="GO" id="GO:0005975">
    <property type="term" value="P:carbohydrate metabolic process"/>
    <property type="evidence" value="ECO:0007669"/>
    <property type="project" value="InterPro"/>
</dbReference>
<dbReference type="GO" id="GO:0046872">
    <property type="term" value="F:metal ion binding"/>
    <property type="evidence" value="ECO:0007669"/>
    <property type="project" value="UniProtKB-KW"/>
</dbReference>
<evidence type="ECO:0000256" key="7">
    <source>
        <dbReference type="ARBA" id="ARBA00023295"/>
    </source>
</evidence>
<dbReference type="Proteomes" id="UP000008394">
    <property type="component" value="Chromosome"/>
</dbReference>
<dbReference type="GO" id="GO:0004565">
    <property type="term" value="F:beta-galactosidase activity"/>
    <property type="evidence" value="ECO:0007669"/>
    <property type="project" value="UniProtKB-EC"/>
</dbReference>
<dbReference type="SUPFAM" id="SSF52317">
    <property type="entry name" value="Class I glutamine amidotransferase-like"/>
    <property type="match status" value="1"/>
</dbReference>
<feature type="domain" description="Beta-galactosidase trimerisation" evidence="9">
    <location>
        <begin position="431"/>
        <end position="631"/>
    </location>
</feature>
<evidence type="ECO:0000256" key="3">
    <source>
        <dbReference type="ARBA" id="ARBA00012756"/>
    </source>
</evidence>
<comment type="catalytic activity">
    <reaction evidence="1">
        <text>Hydrolysis of terminal non-reducing beta-D-galactose residues in beta-D-galactosides.</text>
        <dbReference type="EC" id="3.2.1.23"/>
    </reaction>
</comment>
<dbReference type="Gene3D" id="3.40.50.880">
    <property type="match status" value="1"/>
</dbReference>
<evidence type="ECO:0000256" key="1">
    <source>
        <dbReference type="ARBA" id="ARBA00001412"/>
    </source>
</evidence>
<keyword evidence="5 10" id="KW-0378">Hydrolase</keyword>
<dbReference type="EC" id="3.2.1.23" evidence="3"/>
<sequence length="719" mass="80287">MPPHRSPCTTHSGTKERHMARAYTDPILFGAAYYDEYIPRDLDRIDTDMEMMTRAGINVIRIGESTWSTCEPQPGHFDWTHIDRALDAATNAGINVIVGTPTYAVPTWLVAMYPDVLATTPAGEPHYGARQIMNIVNPAYRLYGERVIRSLISHVAQQPCVIGYQVDNETKYYDSVSHDMQVMFIKQLRHEFKNDLEALNEAYGLDYWSNRINAWEDFPDLTGSINESLRARFDRFRRDQVAEYLAWQASIIREYMRDDQFITHNFDYEWRGHSYGLQPAVDHFRAARALDICGVDIYHPSEDALTGKEIAFGGDMARSAGGGNYLVLETQAQGQHGWLPYPGQLRLQAYSHLASGADGIMYWHWHSIHNSFETYWRGLLSHDFESNPTYEEAGRFGREIGDPRIGDTLSHLSKRNAVAILASNESLTALSWFHIETGFPMGGTLTYNDVLRSIYDALFELNVEVDFLPADASADQLAGYSLVIAPALYTTDQQTIDRLARYVKNGGHLLATMRSFVADENVKVWHDKAPHHLVDIFGMTYNQFTRPMGVSLKCPDTLADLAGASANDFIEMLSPAPETHVLAWYDHYAWDSYAAITRHAFGSGDAQWVGTQLQADAWRTVLAEALSNAGVHTPGMELAGTVCVRSGTNTAGDTVTYLLNYSGSPITFRAPASGTFLLGHPTDDGEQAVTAETPVTVGDAVTLPRWGVDIIVGRQPTMN</sequence>
<evidence type="ECO:0000256" key="5">
    <source>
        <dbReference type="ARBA" id="ARBA00022801"/>
    </source>
</evidence>
<keyword evidence="4" id="KW-0479">Metal-binding</keyword>
<dbReference type="Gene3D" id="3.20.20.80">
    <property type="entry name" value="Glycosidases"/>
    <property type="match status" value="1"/>
</dbReference>
<dbReference type="EMBL" id="CP002915">
    <property type="protein sequence ID" value="AEK29493.1"/>
    <property type="molecule type" value="Genomic_DNA"/>
</dbReference>
<dbReference type="InterPro" id="IPR029062">
    <property type="entry name" value="Class_I_gatase-like"/>
</dbReference>
<evidence type="ECO:0000256" key="2">
    <source>
        <dbReference type="ARBA" id="ARBA00005940"/>
    </source>
</evidence>
<evidence type="ECO:0000256" key="4">
    <source>
        <dbReference type="ARBA" id="ARBA00022723"/>
    </source>
</evidence>
<dbReference type="PANTHER" id="PTHR36447:SF2">
    <property type="entry name" value="BETA-GALACTOSIDASE YESZ"/>
    <property type="match status" value="1"/>
</dbReference>
<dbReference type="CDD" id="cd03143">
    <property type="entry name" value="A4_beta-galactosidase_middle_domain"/>
    <property type="match status" value="1"/>
</dbReference>
<gene>
    <name evidence="10" type="ORF">BALAC2494_01067</name>
</gene>
<dbReference type="InterPro" id="IPR013738">
    <property type="entry name" value="Beta_galactosidase_Trimer"/>
</dbReference>